<feature type="domain" description="PDEase" evidence="10">
    <location>
        <begin position="771"/>
        <end position="1007"/>
    </location>
</feature>
<dbReference type="SUPFAM" id="SSF55073">
    <property type="entry name" value="Nucleotide cyclase"/>
    <property type="match status" value="1"/>
</dbReference>
<feature type="compositionally biased region" description="Basic and acidic residues" evidence="7">
    <location>
        <begin position="1"/>
        <end position="11"/>
    </location>
</feature>
<dbReference type="GO" id="GO:0005886">
    <property type="term" value="C:plasma membrane"/>
    <property type="evidence" value="ECO:0007669"/>
    <property type="project" value="TreeGrafter"/>
</dbReference>
<keyword evidence="12" id="KW-1185">Reference proteome</keyword>
<gene>
    <name evidence="11" type="ORF">CYCCA115_LOCUS20158</name>
</gene>
<dbReference type="SUPFAM" id="SSF109604">
    <property type="entry name" value="HD-domain/PDEase-like"/>
    <property type="match status" value="1"/>
</dbReference>
<accession>A0AAD2G6L4</accession>
<dbReference type="Pfam" id="PF00211">
    <property type="entry name" value="Guanylate_cyc"/>
    <property type="match status" value="1"/>
</dbReference>
<dbReference type="Gene3D" id="3.30.70.1230">
    <property type="entry name" value="Nucleotide cyclase"/>
    <property type="match status" value="1"/>
</dbReference>
<dbReference type="PANTHER" id="PTHR11920:SF335">
    <property type="entry name" value="GUANYLATE CYCLASE"/>
    <property type="match status" value="1"/>
</dbReference>
<evidence type="ECO:0000313" key="11">
    <source>
        <dbReference type="EMBL" id="CAJ1963430.1"/>
    </source>
</evidence>
<keyword evidence="6" id="KW-0456">Lyase</keyword>
<dbReference type="Gene3D" id="1.10.1300.10">
    <property type="entry name" value="3'5'-cyclic nucleotide phosphodiesterase, catalytic domain"/>
    <property type="match status" value="1"/>
</dbReference>
<keyword evidence="5 8" id="KW-0472">Membrane</keyword>
<dbReference type="PROSITE" id="PS50125">
    <property type="entry name" value="GUANYLATE_CYCLASE_2"/>
    <property type="match status" value="1"/>
</dbReference>
<evidence type="ECO:0000313" key="12">
    <source>
        <dbReference type="Proteomes" id="UP001295423"/>
    </source>
</evidence>
<keyword evidence="2 8" id="KW-0812">Transmembrane</keyword>
<name>A0AAD2G6L4_9STRA</name>
<evidence type="ECO:0000259" key="9">
    <source>
        <dbReference type="PROSITE" id="PS50125"/>
    </source>
</evidence>
<organism evidence="11 12">
    <name type="scientific">Cylindrotheca closterium</name>
    <dbReference type="NCBI Taxonomy" id="2856"/>
    <lineage>
        <taxon>Eukaryota</taxon>
        <taxon>Sar</taxon>
        <taxon>Stramenopiles</taxon>
        <taxon>Ochrophyta</taxon>
        <taxon>Bacillariophyta</taxon>
        <taxon>Bacillariophyceae</taxon>
        <taxon>Bacillariophycidae</taxon>
        <taxon>Bacillariales</taxon>
        <taxon>Bacillariaceae</taxon>
        <taxon>Cylindrotheca</taxon>
    </lineage>
</organism>
<dbReference type="Pfam" id="PF00233">
    <property type="entry name" value="PDEase_I"/>
    <property type="match status" value="1"/>
</dbReference>
<dbReference type="InterPro" id="IPR002073">
    <property type="entry name" value="PDEase_catalytic_dom"/>
</dbReference>
<evidence type="ECO:0000256" key="8">
    <source>
        <dbReference type="SAM" id="Phobius"/>
    </source>
</evidence>
<dbReference type="CDD" id="cd07302">
    <property type="entry name" value="CHD"/>
    <property type="match status" value="1"/>
</dbReference>
<dbReference type="GO" id="GO:0004114">
    <property type="term" value="F:3',5'-cyclic-nucleotide phosphodiesterase activity"/>
    <property type="evidence" value="ECO:0007669"/>
    <property type="project" value="InterPro"/>
</dbReference>
<protein>
    <recommendedName>
        <fullName evidence="13">Phosphodiesterase</fullName>
    </recommendedName>
</protein>
<evidence type="ECO:0008006" key="13">
    <source>
        <dbReference type="Google" id="ProtNLM"/>
    </source>
</evidence>
<dbReference type="InterPro" id="IPR029787">
    <property type="entry name" value="Nucleotide_cyclase"/>
</dbReference>
<dbReference type="PROSITE" id="PS51845">
    <property type="entry name" value="PDEASE_I_2"/>
    <property type="match status" value="1"/>
</dbReference>
<dbReference type="GO" id="GO:0035556">
    <property type="term" value="P:intracellular signal transduction"/>
    <property type="evidence" value="ECO:0007669"/>
    <property type="project" value="InterPro"/>
</dbReference>
<evidence type="ECO:0000256" key="5">
    <source>
        <dbReference type="ARBA" id="ARBA00023136"/>
    </source>
</evidence>
<dbReference type="InterPro" id="IPR001054">
    <property type="entry name" value="A/G_cyclase"/>
</dbReference>
<dbReference type="SMART" id="SM00044">
    <property type="entry name" value="CYCc"/>
    <property type="match status" value="1"/>
</dbReference>
<evidence type="ECO:0000256" key="3">
    <source>
        <dbReference type="ARBA" id="ARBA00022741"/>
    </source>
</evidence>
<dbReference type="InterPro" id="IPR003607">
    <property type="entry name" value="HD/PDEase_dom"/>
</dbReference>
<comment type="subcellular location">
    <subcellularLocation>
        <location evidence="1">Membrane</location>
    </subcellularLocation>
</comment>
<evidence type="ECO:0000259" key="10">
    <source>
        <dbReference type="PROSITE" id="PS51845"/>
    </source>
</evidence>
<keyword evidence="4 8" id="KW-1133">Transmembrane helix</keyword>
<dbReference type="InterPro" id="IPR036971">
    <property type="entry name" value="PDEase_catalytic_dom_sf"/>
</dbReference>
<dbReference type="InterPro" id="IPR050401">
    <property type="entry name" value="Cyclic_nucleotide_synthase"/>
</dbReference>
<dbReference type="Proteomes" id="UP001295423">
    <property type="component" value="Unassembled WGS sequence"/>
</dbReference>
<feature type="transmembrane region" description="Helical" evidence="8">
    <location>
        <begin position="64"/>
        <end position="85"/>
    </location>
</feature>
<dbReference type="GO" id="GO:0007168">
    <property type="term" value="P:receptor guanylyl cyclase signaling pathway"/>
    <property type="evidence" value="ECO:0007669"/>
    <property type="project" value="TreeGrafter"/>
</dbReference>
<feature type="region of interest" description="Disordered" evidence="7">
    <location>
        <begin position="1"/>
        <end position="36"/>
    </location>
</feature>
<evidence type="ECO:0000256" key="4">
    <source>
        <dbReference type="ARBA" id="ARBA00022989"/>
    </source>
</evidence>
<feature type="transmembrane region" description="Helical" evidence="8">
    <location>
        <begin position="436"/>
        <end position="460"/>
    </location>
</feature>
<dbReference type="PANTHER" id="PTHR11920">
    <property type="entry name" value="GUANYLYL CYCLASE"/>
    <property type="match status" value="1"/>
</dbReference>
<proteinExistence type="predicted"/>
<evidence type="ECO:0000256" key="7">
    <source>
        <dbReference type="SAM" id="MobiDB-lite"/>
    </source>
</evidence>
<dbReference type="GO" id="GO:0004383">
    <property type="term" value="F:guanylate cyclase activity"/>
    <property type="evidence" value="ECO:0007669"/>
    <property type="project" value="TreeGrafter"/>
</dbReference>
<reference evidence="11" key="1">
    <citation type="submission" date="2023-08" db="EMBL/GenBank/DDBJ databases">
        <authorList>
            <person name="Audoor S."/>
            <person name="Bilcke G."/>
        </authorList>
    </citation>
    <scope>NUCLEOTIDE SEQUENCE</scope>
</reference>
<dbReference type="GO" id="GO:0000166">
    <property type="term" value="F:nucleotide binding"/>
    <property type="evidence" value="ECO:0007669"/>
    <property type="project" value="UniProtKB-KW"/>
</dbReference>
<sequence>MKDQYASEDNSRSGQSHGNSTYVSESGFNSSSDEFNLKRKADSPTRNLDYVAMREHKAVNRSKLLVALFLFLAACATAAATYLFVEQQERNDFEDQFRSQSHEIAAVTKQKTDQLFNALNSFSISVASEAKATDQAWPFVTISDWSRKALALGELIGVPGATIAFCPVVKPADIGQWTSHTMEDAPKIYQDAIDTEGFNMTIAELMTKTTPLIFQYDMETYSLIPSQDTALPVWQSYPFAMEPTTQRTYTNIDMMAFKQFSDIFFLTNATLNTTIGFSEMLIEKGGGSSLPIVSSQIMQPIFDTTDTRAEDREMVGGVWLTMEWTKYFESFFTDETDSITLVLVNSCPTYNLNNEETFREEEVTVVSYEINGQEATYLGEYDAHDPQYDALEVTSILVDLDIESSSIPSGQCIPKLSLHLYPTEQFEETFHTAKRFLYTGVIIAIFVFTSFVFLLYDYFVGRRQRKVMDRIIMQDQLVANVFPTAIRNRLYDGMGKSGRPGGNFVDGFDNDCEADKVTNGAPMADLFPNTTIIFADISGFTAWSSAREPQQVFTLLETIYATFDRVAYRHNVFKVETVGDSYVAATGVPEPMKEHAVTACKFARDCLKKMKEITLKLEVSLGPDTSDLKLRVGIHSGQVTAGVLRGERSRFQLFGDTMNTAARMESTGRANCIQITAATADLLKEGGFENMIIPRAEKTFVKGKGEMQTYWLRSTNSKRVRAMDTAHRIESTISEEETADSSFSASDRADDLFDMNGVDSMNKTQRLVEWNVEVLMSLLQQIVISRGGSRKSIKPLEVAESNIRSGQTILEEFVPIIHLKRLDNDSVDPRQSPMSEIAIGDDVKSELRSFLANIAQMYTDSNPFHNFEHASHVTSSVKKLLKRIVNVDPENGLTQPNASSEVNMVDLAGHSYGITSDPLTQFAVVFAAIIHDVDHPGVPNTQLVKEGAPNAELYKNKSVAEQNSVDIAWKILMEKEYELLRSCIYQTEGELCRFRQLVVNTVMATDIVDMELQELRKARWETAFSSDVSNLRSDDDSEDRKATIVIEHLIQASDVVHTMQHWHIYKSWNEKFFCECYKAYKSGRADVDPSINWYKGEIGFFDFYVIPLAKKLDDCGVFGVSSHEYLNYAMANRDEWVRDGEELVNQFLENYKAKTSEGGK</sequence>
<dbReference type="SMART" id="SM00471">
    <property type="entry name" value="HDc"/>
    <property type="match status" value="1"/>
</dbReference>
<keyword evidence="3" id="KW-0547">Nucleotide-binding</keyword>
<evidence type="ECO:0000256" key="6">
    <source>
        <dbReference type="ARBA" id="ARBA00023239"/>
    </source>
</evidence>
<dbReference type="GO" id="GO:0004016">
    <property type="term" value="F:adenylate cyclase activity"/>
    <property type="evidence" value="ECO:0007669"/>
    <property type="project" value="TreeGrafter"/>
</dbReference>
<comment type="caution">
    <text evidence="11">The sequence shown here is derived from an EMBL/GenBank/DDBJ whole genome shotgun (WGS) entry which is preliminary data.</text>
</comment>
<evidence type="ECO:0000256" key="1">
    <source>
        <dbReference type="ARBA" id="ARBA00004370"/>
    </source>
</evidence>
<dbReference type="AlphaFoldDB" id="A0AAD2G6L4"/>
<feature type="domain" description="Guanylate cyclase" evidence="9">
    <location>
        <begin position="531"/>
        <end position="665"/>
    </location>
</feature>
<dbReference type="GO" id="GO:0001653">
    <property type="term" value="F:peptide receptor activity"/>
    <property type="evidence" value="ECO:0007669"/>
    <property type="project" value="TreeGrafter"/>
</dbReference>
<evidence type="ECO:0000256" key="2">
    <source>
        <dbReference type="ARBA" id="ARBA00022692"/>
    </source>
</evidence>
<feature type="compositionally biased region" description="Polar residues" evidence="7">
    <location>
        <begin position="12"/>
        <end position="34"/>
    </location>
</feature>
<dbReference type="EMBL" id="CAKOGP040002147">
    <property type="protein sequence ID" value="CAJ1963430.1"/>
    <property type="molecule type" value="Genomic_DNA"/>
</dbReference>